<dbReference type="KEGG" id="seri:SERIO_v1c01390"/>
<sequence>MKWEPEQTISILKEYVYSKNKLDEYRNRVALSNIELPPFYVKDDEEQSVSAIAVRIVNRKQIIKSYDKKTADWLLATLNDTIMAALQKSDKIFGIHKHDDLYLAVYEDDGSLDYLIDIVNYINTTVRIMNFNLYEDFTSVKEVKIGVGIANDPKKSRIEEVDEDEYFTVPIEEVTRDCVATAEYYAAETVMFNNLPVCTDAWVYYNLSEESQELIRKNMRQYFNSRMVHQRLFTNLIDNDIKKQIDQGNLKIDDE</sequence>
<dbReference type="AlphaFoldDB" id="A0A0H3XK64"/>
<accession>A0A0H3XK64</accession>
<dbReference type="EMBL" id="CP011856">
    <property type="protein sequence ID" value="AKM53734.1"/>
    <property type="molecule type" value="Genomic_DNA"/>
</dbReference>
<gene>
    <name evidence="1" type="ORF">SERIO_v1c01390</name>
</gene>
<organism evidence="1 2">
    <name type="scientific">Spiroplasma eriocheiris</name>
    <dbReference type="NCBI Taxonomy" id="315358"/>
    <lineage>
        <taxon>Bacteria</taxon>
        <taxon>Bacillati</taxon>
        <taxon>Mycoplasmatota</taxon>
        <taxon>Mollicutes</taxon>
        <taxon>Entomoplasmatales</taxon>
        <taxon>Spiroplasmataceae</taxon>
        <taxon>Spiroplasma</taxon>
    </lineage>
</organism>
<proteinExistence type="predicted"/>
<dbReference type="Proteomes" id="UP000035661">
    <property type="component" value="Chromosome"/>
</dbReference>
<dbReference type="STRING" id="315358.SERIO_v1c01390"/>
<evidence type="ECO:0000313" key="1">
    <source>
        <dbReference type="EMBL" id="AKM53734.1"/>
    </source>
</evidence>
<name>A0A0H3XK64_9MOLU</name>
<evidence type="ECO:0000313" key="2">
    <source>
        <dbReference type="Proteomes" id="UP000035661"/>
    </source>
</evidence>
<protein>
    <submittedName>
        <fullName evidence="1">Uncharacterized protein</fullName>
    </submittedName>
</protein>
<reference evidence="1 2" key="1">
    <citation type="journal article" date="2015" name="Genome Biol. Evol.">
        <title>Found and Lost: The Fates of Horizontally Acquired Genes in Arthropod-Symbiotic Spiroplasma.</title>
        <authorList>
            <person name="Lo W.S."/>
            <person name="Gasparich G.E."/>
            <person name="Kuo C.H."/>
        </authorList>
    </citation>
    <scope>NUCLEOTIDE SEQUENCE [LARGE SCALE GENOMIC DNA]</scope>
    <source>
        <strain evidence="2">TDA-040725-5</strain>
    </source>
</reference>
<reference evidence="2" key="2">
    <citation type="submission" date="2015-06" db="EMBL/GenBank/DDBJ databases">
        <title>Complete genome sequence of Spiroplasma eriocheiris TDA-040725-5 (DSM 21848).</title>
        <authorList>
            <person name="Lo W.-S."/>
            <person name="Kuo C.-H."/>
        </authorList>
    </citation>
    <scope>NUCLEOTIDE SEQUENCE [LARGE SCALE GENOMIC DNA]</scope>
    <source>
        <strain evidence="2">TDA-040725-5</strain>
    </source>
</reference>
<keyword evidence="2" id="KW-1185">Reference proteome</keyword>
<dbReference type="PATRIC" id="fig|743698.3.peg.141"/>